<evidence type="ECO:0000256" key="3">
    <source>
        <dbReference type="SAM" id="Coils"/>
    </source>
</evidence>
<dbReference type="Pfam" id="PF02536">
    <property type="entry name" value="mTERF"/>
    <property type="match status" value="1"/>
</dbReference>
<evidence type="ECO:0000313" key="5">
    <source>
        <dbReference type="Proteomes" id="UP001153069"/>
    </source>
</evidence>
<dbReference type="OrthoDB" id="187447at2759"/>
<dbReference type="InterPro" id="IPR038538">
    <property type="entry name" value="MTERF_sf"/>
</dbReference>
<dbReference type="GO" id="GO:0003676">
    <property type="term" value="F:nucleic acid binding"/>
    <property type="evidence" value="ECO:0007669"/>
    <property type="project" value="InterPro"/>
</dbReference>
<dbReference type="EMBL" id="CAICTM010000137">
    <property type="protein sequence ID" value="CAB9502509.1"/>
    <property type="molecule type" value="Genomic_DNA"/>
</dbReference>
<name>A0A9N8DH08_9STRA</name>
<organism evidence="4 5">
    <name type="scientific">Seminavis robusta</name>
    <dbReference type="NCBI Taxonomy" id="568900"/>
    <lineage>
        <taxon>Eukaryota</taxon>
        <taxon>Sar</taxon>
        <taxon>Stramenopiles</taxon>
        <taxon>Ochrophyta</taxon>
        <taxon>Bacillariophyta</taxon>
        <taxon>Bacillariophyceae</taxon>
        <taxon>Bacillariophycidae</taxon>
        <taxon>Naviculales</taxon>
        <taxon>Naviculaceae</taxon>
        <taxon>Seminavis</taxon>
    </lineage>
</organism>
<sequence>MATEEQRKKGLQKRLKMTTKEIDAAIQRWPKMLSLKEENVLHTADWIQEYLQLKDSTLRKIVLKCPSIRGCNVNTLEGKLKYYYQETFGWTIKDLAKVMRAFHIMTLSIEEKIEPKRQWLSTTFNVTNEDISKLIMKNPAIFDASLNDTADRLEFLQDQLELNSTETKWKFLWQAPNVLAFTRDTLNDKLTWFQSSSLGLTKSQTAKVIRKQPTLLSTSIENNLAQLSLWSQ</sequence>
<protein>
    <submittedName>
        <fullName evidence="4">Uncharacterized protein</fullName>
    </submittedName>
</protein>
<comment type="caution">
    <text evidence="4">The sequence shown here is derived from an EMBL/GenBank/DDBJ whole genome shotgun (WGS) entry which is preliminary data.</text>
</comment>
<dbReference type="InterPro" id="IPR003690">
    <property type="entry name" value="MTERF"/>
</dbReference>
<evidence type="ECO:0000256" key="1">
    <source>
        <dbReference type="ARBA" id="ARBA00007692"/>
    </source>
</evidence>
<dbReference type="PANTHER" id="PTHR13068:SF151">
    <property type="entry name" value="TRANSCRIPTION TERMINATION FACTOR MTERF9, CHLOROPLASTIC"/>
    <property type="match status" value="1"/>
</dbReference>
<dbReference type="Gene3D" id="1.25.70.10">
    <property type="entry name" value="Transcription termination factor 3, mitochondrial"/>
    <property type="match status" value="1"/>
</dbReference>
<accession>A0A9N8DH08</accession>
<keyword evidence="2" id="KW-0809">Transit peptide</keyword>
<comment type="similarity">
    <text evidence="1">Belongs to the mTERF family.</text>
</comment>
<feature type="coiled-coil region" evidence="3">
    <location>
        <begin position="1"/>
        <end position="28"/>
    </location>
</feature>
<dbReference type="Proteomes" id="UP001153069">
    <property type="component" value="Unassembled WGS sequence"/>
</dbReference>
<keyword evidence="3" id="KW-0175">Coiled coil</keyword>
<dbReference type="PANTHER" id="PTHR13068">
    <property type="entry name" value="CGI-12 PROTEIN-RELATED"/>
    <property type="match status" value="1"/>
</dbReference>
<evidence type="ECO:0000256" key="2">
    <source>
        <dbReference type="ARBA" id="ARBA00022946"/>
    </source>
</evidence>
<keyword evidence="5" id="KW-1185">Reference proteome</keyword>
<proteinExistence type="inferred from homology"/>
<reference evidence="4" key="1">
    <citation type="submission" date="2020-06" db="EMBL/GenBank/DDBJ databases">
        <authorList>
            <consortium name="Plant Systems Biology data submission"/>
        </authorList>
    </citation>
    <scope>NUCLEOTIDE SEQUENCE</scope>
    <source>
        <strain evidence="4">D6</strain>
    </source>
</reference>
<dbReference type="AlphaFoldDB" id="A0A9N8DH08"/>
<evidence type="ECO:0000313" key="4">
    <source>
        <dbReference type="EMBL" id="CAB9502509.1"/>
    </source>
</evidence>
<gene>
    <name evidence="4" type="ORF">SEMRO_138_G064850.1</name>
</gene>
<dbReference type="SMART" id="SM00733">
    <property type="entry name" value="Mterf"/>
    <property type="match status" value="5"/>
</dbReference>